<evidence type="ECO:0000256" key="2">
    <source>
        <dbReference type="ARBA" id="ARBA00022448"/>
    </source>
</evidence>
<feature type="domain" description="UBA" evidence="5">
    <location>
        <begin position="2770"/>
        <end position="2814"/>
    </location>
</feature>
<dbReference type="GO" id="GO:0007005">
    <property type="term" value="P:mitochondrion organization"/>
    <property type="evidence" value="ECO:0007669"/>
    <property type="project" value="TreeGrafter"/>
</dbReference>
<dbReference type="InterPro" id="IPR041969">
    <property type="entry name" value="VP13D_UBA"/>
</dbReference>
<dbReference type="GO" id="GO:0006623">
    <property type="term" value="P:protein targeting to vacuole"/>
    <property type="evidence" value="ECO:0007669"/>
    <property type="project" value="TreeGrafter"/>
</dbReference>
<dbReference type="GO" id="GO:0006869">
    <property type="term" value="P:lipid transport"/>
    <property type="evidence" value="ECO:0007669"/>
    <property type="project" value="UniProtKB-KW"/>
</dbReference>
<feature type="compositionally biased region" description="Basic and acidic residues" evidence="4">
    <location>
        <begin position="793"/>
        <end position="806"/>
    </location>
</feature>
<dbReference type="RefSeq" id="XP_022286540.1">
    <property type="nucleotide sequence ID" value="XM_022430832.1"/>
</dbReference>
<dbReference type="InterPro" id="IPR015940">
    <property type="entry name" value="UBA"/>
</dbReference>
<feature type="region of interest" description="Disordered" evidence="4">
    <location>
        <begin position="2131"/>
        <end position="2168"/>
    </location>
</feature>
<evidence type="ECO:0000259" key="5">
    <source>
        <dbReference type="PROSITE" id="PS50030"/>
    </source>
</evidence>
<gene>
    <name evidence="7 8" type="primary">LOC111099519</name>
</gene>
<dbReference type="InterPro" id="IPR026854">
    <property type="entry name" value="VPS13_N"/>
</dbReference>
<dbReference type="PANTHER" id="PTHR16166">
    <property type="entry name" value="VACUOLAR PROTEIN SORTING-ASSOCIATED PROTEIN VPS13"/>
    <property type="match status" value="1"/>
</dbReference>
<evidence type="ECO:0000313" key="8">
    <source>
        <dbReference type="RefSeq" id="XP_022286540.1"/>
    </source>
</evidence>
<feature type="region of interest" description="Disordered" evidence="4">
    <location>
        <begin position="3713"/>
        <end position="3734"/>
    </location>
</feature>
<protein>
    <submittedName>
        <fullName evidence="7 8">Vacuolar protein sorting-associated protein 13D-like</fullName>
    </submittedName>
</protein>
<dbReference type="CDD" id="cd23453">
    <property type="entry name" value="beta-trefoil_Ricin_VPS13D"/>
    <property type="match status" value="1"/>
</dbReference>
<dbReference type="InterPro" id="IPR056747">
    <property type="entry name" value="VPS13-like_M"/>
</dbReference>
<dbReference type="PANTHER" id="PTHR16166:SF141">
    <property type="entry name" value="INTERMEMBRANE LIPID TRANSFER PROTEIN VPS13D"/>
    <property type="match status" value="1"/>
</dbReference>
<feature type="compositionally biased region" description="Low complexity" evidence="4">
    <location>
        <begin position="2147"/>
        <end position="2168"/>
    </location>
</feature>
<organism evidence="6 7">
    <name type="scientific">Crassostrea virginica</name>
    <name type="common">Eastern oyster</name>
    <dbReference type="NCBI Taxonomy" id="6565"/>
    <lineage>
        <taxon>Eukaryota</taxon>
        <taxon>Metazoa</taxon>
        <taxon>Spiralia</taxon>
        <taxon>Lophotrochozoa</taxon>
        <taxon>Mollusca</taxon>
        <taxon>Bivalvia</taxon>
        <taxon>Autobranchia</taxon>
        <taxon>Pteriomorphia</taxon>
        <taxon>Ostreida</taxon>
        <taxon>Ostreoidea</taxon>
        <taxon>Ostreidae</taxon>
        <taxon>Crassostrea</taxon>
    </lineage>
</organism>
<dbReference type="KEGG" id="cvn:111099519"/>
<feature type="region of interest" description="Disordered" evidence="4">
    <location>
        <begin position="2218"/>
        <end position="2238"/>
    </location>
</feature>
<proteinExistence type="inferred from homology"/>
<feature type="region of interest" description="Disordered" evidence="4">
    <location>
        <begin position="757"/>
        <end position="810"/>
    </location>
</feature>
<feature type="region of interest" description="Disordered" evidence="4">
    <location>
        <begin position="2584"/>
        <end position="2605"/>
    </location>
</feature>
<keyword evidence="2" id="KW-0813">Transport</keyword>
<evidence type="ECO:0000256" key="1">
    <source>
        <dbReference type="ARBA" id="ARBA00006545"/>
    </source>
</evidence>
<evidence type="ECO:0000313" key="6">
    <source>
        <dbReference type="Proteomes" id="UP000694844"/>
    </source>
</evidence>
<feature type="region of interest" description="Disordered" evidence="4">
    <location>
        <begin position="599"/>
        <end position="621"/>
    </location>
</feature>
<feature type="region of interest" description="Disordered" evidence="4">
    <location>
        <begin position="1801"/>
        <end position="1852"/>
    </location>
</feature>
<dbReference type="SUPFAM" id="SSF46934">
    <property type="entry name" value="UBA-like"/>
    <property type="match status" value="1"/>
</dbReference>
<name>A0A8B8A9I4_CRAVI</name>
<dbReference type="PROSITE" id="PS50231">
    <property type="entry name" value="RICIN_B_LECTIN"/>
    <property type="match status" value="1"/>
</dbReference>
<evidence type="ECO:0000313" key="7">
    <source>
        <dbReference type="RefSeq" id="XP_022286539.1"/>
    </source>
</evidence>
<feature type="compositionally biased region" description="Acidic residues" evidence="4">
    <location>
        <begin position="766"/>
        <end position="776"/>
    </location>
</feature>
<dbReference type="InterPro" id="IPR009060">
    <property type="entry name" value="UBA-like_sf"/>
</dbReference>
<accession>A0A8B8A9I4</accession>
<sequence length="4435" mass="496194">MLEGLAAYLLNNYVGKYVENLNTKQLSIALLQGYVELENLPLKRDALSSLDLPLHVKSGFIGKIHLKIPLNKLSSQPWVISMKRLYLVAGPVKHSQFSEEQEKEYEEAKKKKMLDALEEKWKISKEEKETYGSSWFSYGASVATNILENLQLNIEDVHIRYEDDDLIPDHPFAFGIIIRSLSAQSTDSEWRSNVRSVSDVKYKLVDLQNFSVYLDTEASMIGDLPREDLYATLQSEMYVSSKTKQFKEHDYILSPVSAQVKLKRNTSSLPIRDPNNPRINMDVCLDTVAFCLNEDQYQSIIEWLKETERYERRRKYRKWRPAIKVRNGARTWWKYAGNATLNTIKERNKKLTKKFLVQRARDVCAYYRVYSNYLETHVLNAENTALKNRLEMELKFDELKILRELAYIHVKQQGKLFKVPEPPKATATVPPAEQGGILQRWFPGWGGWYGSPQTEVDPRDTEEVGEPPTKIRKNQEDIEIEQELMDMVQDTSENTSFLKKDTVFAYMVFKLKSGVFKLLKEKFSSSSSPSSTGPEGALTTMMELESSAINILFESRPRTKAMKFGVDVGGLFLRDKFLENSIFPHIIAPQPKERILSLAKSPQSSFSSQQGKTTASPSGQGTLGDKIFELFYEENPVNSTAKYRLNIQTKPLDVVYNPMSVKRVREFFSTKKLHSSRLSQLKITATARHQIQQIKERSKLELKHALEDLLEGEDGKHSRWDVDLDISAPQIMVPENFSDSSSNMMVLDLGHLHFYNKTTESSDQNPTDEDNDDNGDDFQTPMSTPPSEAEEAGAGKEGEGQGKTDTGDLANLSLSEAQLYDRLYERYSLDLSDLQVMVGKPRDNWKHVKGRGITQLHVVDKFSINLHFERRMLHTTDPEFPSMIVSGNLPSLTLHVNEQKVTAMRRCVDIMTTSTAYVNPYVVPSSESVMSMAESVSGDISEISGIDSRTEQTKKEGDLSVGGGVEDCRLLWGQFSITSLKLEIHSCGRPLAELQVTNVKASLTKRPFDTAVQVSVQSLLIVDALQTYGHDYELLVASHKHVILDSKSGSILGSDPSSPMSATSPNYPQSPVETLPQPSYSGHLQTVQEAISTAIHSLWSATAGTTERHKSESGRSHLSPTPDAEALIRLDVEFIDEDSPSNQAGCPLKVANMQFNSLDVIGNCETMMELVNFVKRLSPSKAQGSGSQSLNKSSIVSNMTAGASSVPDKIEITADFNRLNFLVMKIEETDGVKHAHKVATATMSSAKVQATIDKDWDVLGSLGGFHIIDVSAEDIKHQHVFSVGKGDTAGHLPEMPLHDIMYKTAQESMFFNNPPEQGEAFSFHLLKGMQQTTTLQDVGMSPRLRHFSGQEEKLMNVNLKMASICYVHSPKLLHDIAECFADFKDYTNRVATSIKTAASEVATKIVNKRTSDSMMLGSLSNIHESTFNSNLSLDDTGQLENYNEEPETKIVLNAQLETPVIVIPRTASSSEVFVAHLGTISINNQSKEKMEDEESERSVIYHERLTVEARDMNLYVADIDNPKSKSMDHSAINKSVYGQSECGVPIMHDTTVEIVIELGHTNVSNKQEMETVYLGEETERKSPENVAASQNVVEIMAKISTPIKLELSKGVYEQVLETVDNLTYDEKTDLKSPSYLSASSSFASLQKVKENLPEIPEDATDSSEASPPKSDSQLETAGMITKISFEVPLFNVVLKGDFDEGEKGLVDLKLHNFSVDFEKSNSYSTSIEIQLQSLTMQDLLASTDSEHKFLLISRMAKTDDKDRLKPRLFLSHSCPDSTILMPTAMLPSSLPASFHDNISHVTKPSASDIGGHTAFQSSTTQGHRKVTGKSSCPQTPPPSLQLSRRSSVDKPKEDDLVHIKVQLIDKNSSEYTDSYDRTNRFIDVDFNCLDANVNLQTWVVLLDFLGMGAKIPDASHLEASMESDVSLPLTVSDEPSVNSVINLKVKSFTLILNKSDYELSRANVKLLSAHVNLRDENMAISGQLGHLSLIDKSPHGNLYRERFITVGDQALVFDVFKYGPPDPNLVRDCDISVKLQMASVRYIHTNRFQMEFVAFLQHFLQLQDVLGRYRAASAGKKVTDKASRGSRIKLDINADSPIILLPHSSRSTDILVADLGKLTVNNCFIYDGEPGTLTHETPGEGLRRTPSQESLSSMAKSESSEFSMGSSSAATGMTQSLFDSFNPPMAPMGNPMLQSIYGNLDEDERLPLNVKRESYEIYDPTETGGPRTPRSPEGSSVDPEFFPDSSSPFTGMSHLTSQHRLRINDSMREGKIKKTPSTSSLNRSKMVTSKSDQDVHICLLDVMNIHLKDMNLYSAQRISKHLYNGSGQDLEFKSFMVKKQGGSPLKEKIQLTLGVERNLEGDISHSAPDFRVKGVLSSVHCSLDTAQYKLVRGILDHNLGEKLPQFQQPLMAHLMDPKNDTILSGRVWQGIAMAIDLNNVTVELLLAHADGQECPEQSLAKLDFICSTLKFDSFSDQSKDIDLVSNEIVISDTRFRDAPVNVRPNVFEKILQPGPRGKRSQVFQLELHYRSTPESNKFSVILNNMKVMCIFDWILSVRDFIMESPQDPFAQEREVAACEDVEMTSPEVSRQTSRDSTKTTSPLTVSSGIMTKRGPIVEEVEVPFEMKLNVSDTQFIVVEDTTSWDTSAVILKSTAILNFRPKAQDKLLTCTLQSLEVFSCSLTAEEETAQSIIDPLTIHIDLNANPLPKYNLSSSGGLLDASQVHQKNLVLEISFNILNIRLSYIDMKMFLAILNSIPEQALKAQQHDKPADRNYPANKLSSLYDMGFSLDDCKRALDRNKMNLTEAAVWLTENVTPEKRDKVEGGLSITGIEVKSATVCVCLIDDCGDSDVPLAEIAFNSIQFSQTLTPRQEGSGSFVLTGDYYNRKLSGWEPFLEQWRCRCEWKQFYHNTEKKTAIQINAQEVLNLNITSTLLELYNQTKMTWSEDYYRQTVPANSQNQPHPPDRTNLSCQRRRVPFVPFVLSNETGCTIWFTTVTTTPRRRKMQRDDHYIQAAEWKKVESGGKMPFFFHNKEKNRHEKTHELSINQLLVKVDGWMKLTNVTVDRVGVYFRHAEPDITQAKGLAGLTYNSKHDPSLQKPARVVFDVKQEGKARKLITVRSALIVRNELDSNIDLRMNSGMGLEGKFNIMEIPANSSLPLPLPYVSSSLYVRPSDWPVKYCNEPMQWNHVGLAGEVRDKIMKCDSSEGPGVYRFCASVKRENYPEQLLTEDASKILPGHTLSVRPPVIVRNLLPVELRYYIKDTPISGTVKAKGRAYLHAADPQQAMELGLNLENFPDCKELLIPSVTTGPQYHKVKMRLYDTKKRLLELLIKIMFRKGGSVKIHVAAPYWLVNKSGLPLVFRQDFSQQEAAGQYQEHELARSVTPLLFCYAEKDLPNLCTMRVGKSVKGPDSVPVWCKRFSLESGTGMRRLNIVPKSGNRPDWVFNIGIGVHQGKGLYAETNIVTFAPLYEIDNQSSYKLAIAQRHITQSEDFKIDSCLVALPQCKMPFHWPRLDLDQLLCVNLLDVNGCSWSGGFRIDKTNSFHINIRDDQSVSHLLKVEIVMEGPTYYIVFVDADEVPPPIRIDNLAEVPVEYFQSNTEEQRLKAFVKPHSQLPYAWDEPTLDPMLTLRVRGGTSATYSMDKLEEGTQLCYPNFIYLRATATFGRSPSSGDPNRELVLEVVQDQYIKFCKKEIGNRNQLWRMTSGGMLEHEGSVSPRDPHHRSSNPQGRSMVLDIDDIAPRPGRIVPLTLRKRDERRKATQTWRFTEDGRLCCADGAMCVQTLGGADCLRDTAVGVVGPGPPPGRSVPAHMRIDRERLHPGSGCLAVRTIMEGPIRVLQITDVSQGSMAEVTRNYQDWVVCEDQMSDAELKTGNKKSDLELCMSLKGGLGVSLVNSTPEELVYISLQNISLDYISNANSTTADISVANVQVDNQLFTATRPVLLYITPNPQKDGPENTSALNITAQKIPNSKWNAEIYKHLIVSMKKLSIQIEEQLLWKLLQFFGFGSTDHMDEKVTEEEDPRKALAAATSVKNKRYYFGLLKIHTSRINLSMLTASKLSPDLQALKRDMSLPLVRFEDAKVDLDPFIKAHLFETIVFLQKEIGFHYTEELKSQAAKILGSVDFLGNPLGLFNDVTEGISGLINDGNVGGLLKNVTHGVSNSAAKVVGSLSDGLGVLNMDRNYQDRREQIKTSAQSSRGHLLAGVKGFGNGLFGAMTSIFTQPYDGFKEDGIEGFVTGLGKGVIGTVTKPVVGVLDLASGAANAIKDTSSSSSRVSPPPVRLPRCCHGAGMLLPPYSHNQAKSQKLLHDLNKKNLEEFFMAVEQLRKDDKLMALVTSRQVYFLLGGVPESSNIILRVPHKDLARCLVVESGGRFYLEMVRVQTPGSEVPRVPQVRCDKQSTAERVSQQINYARNLYEEHQHTLTVTETEDT</sequence>
<dbReference type="GO" id="GO:0045053">
    <property type="term" value="P:protein retention in Golgi apparatus"/>
    <property type="evidence" value="ECO:0007669"/>
    <property type="project" value="TreeGrafter"/>
</dbReference>
<dbReference type="OrthoDB" id="272810at2759"/>
<dbReference type="Gene3D" id="1.10.8.10">
    <property type="entry name" value="DNA helicase RuvA subunit, C-terminal domain"/>
    <property type="match status" value="1"/>
</dbReference>
<dbReference type="Pfam" id="PF25033">
    <property type="entry name" value="VPS13_M"/>
    <property type="match status" value="2"/>
</dbReference>
<dbReference type="InterPro" id="IPR009543">
    <property type="entry name" value="VPS13_VAB"/>
</dbReference>
<evidence type="ECO:0000256" key="4">
    <source>
        <dbReference type="SAM" id="MobiDB-lite"/>
    </source>
</evidence>
<feature type="compositionally biased region" description="Polar residues" evidence="4">
    <location>
        <begin position="600"/>
        <end position="620"/>
    </location>
</feature>
<feature type="region of interest" description="Disordered" evidence="4">
    <location>
        <begin position="1053"/>
        <end position="1080"/>
    </location>
</feature>
<feature type="compositionally biased region" description="Basic and acidic residues" evidence="4">
    <location>
        <begin position="1106"/>
        <end position="1115"/>
    </location>
</feature>
<dbReference type="RefSeq" id="XP_022286539.1">
    <property type="nucleotide sequence ID" value="XM_022430831.1"/>
</dbReference>
<dbReference type="InterPro" id="IPR056748">
    <property type="entry name" value="VPS13-like_C"/>
</dbReference>
<reference evidence="7 8" key="1">
    <citation type="submission" date="2025-04" db="UniProtKB">
        <authorList>
            <consortium name="RefSeq"/>
        </authorList>
    </citation>
    <scope>IDENTIFICATION</scope>
    <source>
        <tissue evidence="7 8">Whole sample</tissue>
    </source>
</reference>
<comment type="similarity">
    <text evidence="1">Belongs to the VPS13 family.</text>
</comment>
<dbReference type="Proteomes" id="UP000694844">
    <property type="component" value="Chromosome 6"/>
</dbReference>
<dbReference type="GeneID" id="111099519"/>
<dbReference type="CDD" id="cd14306">
    <property type="entry name" value="UBA_VP13D"/>
    <property type="match status" value="1"/>
</dbReference>
<feature type="region of interest" description="Disordered" evidence="4">
    <location>
        <begin position="1102"/>
        <end position="1122"/>
    </location>
</feature>
<dbReference type="Pfam" id="PF25037">
    <property type="entry name" value="VPS13_C"/>
    <property type="match status" value="1"/>
</dbReference>
<dbReference type="InterPro" id="IPR026847">
    <property type="entry name" value="VPS13"/>
</dbReference>
<dbReference type="Pfam" id="PF25036">
    <property type="entry name" value="VPS13_VAB"/>
    <property type="match status" value="1"/>
</dbReference>
<dbReference type="PROSITE" id="PS50030">
    <property type="entry name" value="UBA"/>
    <property type="match status" value="1"/>
</dbReference>
<dbReference type="SMART" id="SM00165">
    <property type="entry name" value="UBA"/>
    <property type="match status" value="1"/>
</dbReference>
<evidence type="ECO:0000256" key="3">
    <source>
        <dbReference type="ARBA" id="ARBA00023055"/>
    </source>
</evidence>
<keyword evidence="6" id="KW-1185">Reference proteome</keyword>
<dbReference type="Pfam" id="PF12624">
    <property type="entry name" value="VPS13_N"/>
    <property type="match status" value="1"/>
</dbReference>
<keyword evidence="3" id="KW-0445">Lipid transport</keyword>